<dbReference type="SUPFAM" id="SSF55957">
    <property type="entry name" value="Phosphoglucomutase, C-terminal domain"/>
    <property type="match status" value="1"/>
</dbReference>
<dbReference type="Gene3D" id="3.30.310.50">
    <property type="entry name" value="Alpha-D-phosphohexomutase, C-terminal domain"/>
    <property type="match status" value="1"/>
</dbReference>
<evidence type="ECO:0000313" key="11">
    <source>
        <dbReference type="EMBL" id="GCE12186.1"/>
    </source>
</evidence>
<comment type="caution">
    <text evidence="11">The sequence shown here is derived from an EMBL/GenBank/DDBJ whole genome shotgun (WGS) entry which is preliminary data.</text>
</comment>
<name>A0A401ZZB3_9CHLR</name>
<evidence type="ECO:0000256" key="1">
    <source>
        <dbReference type="ARBA" id="ARBA00001946"/>
    </source>
</evidence>
<dbReference type="InterPro" id="IPR016055">
    <property type="entry name" value="A-D-PHexomutase_a/b/a-I/II/III"/>
</dbReference>
<dbReference type="InterPro" id="IPR005843">
    <property type="entry name" value="A-D-PHexomutase_C"/>
</dbReference>
<dbReference type="GO" id="GO:0046872">
    <property type="term" value="F:metal ion binding"/>
    <property type="evidence" value="ECO:0007669"/>
    <property type="project" value="UniProtKB-KW"/>
</dbReference>
<evidence type="ECO:0000256" key="2">
    <source>
        <dbReference type="ARBA" id="ARBA00010231"/>
    </source>
</evidence>
<feature type="domain" description="Alpha-D-phosphohexomutase alpha/beta/alpha" evidence="10">
    <location>
        <begin position="272"/>
        <end position="377"/>
    </location>
</feature>
<evidence type="ECO:0000256" key="4">
    <source>
        <dbReference type="ARBA" id="ARBA00022723"/>
    </source>
</evidence>
<dbReference type="Proteomes" id="UP000287352">
    <property type="component" value="Unassembled WGS sequence"/>
</dbReference>
<keyword evidence="5" id="KW-0460">Magnesium</keyword>
<feature type="domain" description="Alpha-D-phosphohexomutase C-terminal" evidence="7">
    <location>
        <begin position="387"/>
        <end position="459"/>
    </location>
</feature>
<comment type="cofactor">
    <cofactor evidence="1">
        <name>Mg(2+)</name>
        <dbReference type="ChEBI" id="CHEBI:18420"/>
    </cofactor>
</comment>
<dbReference type="InterPro" id="IPR005845">
    <property type="entry name" value="A-D-PHexomutase_a/b/a-II"/>
</dbReference>
<dbReference type="PANTHER" id="PTHR43771">
    <property type="entry name" value="PHOSPHOMANNOMUTASE"/>
    <property type="match status" value="1"/>
</dbReference>
<dbReference type="AlphaFoldDB" id="A0A401ZZB3"/>
<gene>
    <name evidence="11" type="primary">manB</name>
    <name evidence="11" type="ORF">KTT_20450</name>
</gene>
<dbReference type="InterPro" id="IPR005841">
    <property type="entry name" value="Alpha-D-phosphohexomutase_SF"/>
</dbReference>
<accession>A0A401ZZB3</accession>
<evidence type="ECO:0000259" key="7">
    <source>
        <dbReference type="Pfam" id="PF00408"/>
    </source>
</evidence>
<dbReference type="Pfam" id="PF02880">
    <property type="entry name" value="PGM_PMM_III"/>
    <property type="match status" value="1"/>
</dbReference>
<dbReference type="Pfam" id="PF00408">
    <property type="entry name" value="PGM_PMM_IV"/>
    <property type="match status" value="1"/>
</dbReference>
<evidence type="ECO:0000259" key="10">
    <source>
        <dbReference type="Pfam" id="PF02880"/>
    </source>
</evidence>
<dbReference type="GO" id="GO:0005975">
    <property type="term" value="P:carbohydrate metabolic process"/>
    <property type="evidence" value="ECO:0007669"/>
    <property type="project" value="InterPro"/>
</dbReference>
<dbReference type="InterPro" id="IPR005844">
    <property type="entry name" value="A-D-PHexomutase_a/b/a-I"/>
</dbReference>
<keyword evidence="6" id="KW-0413">Isomerase</keyword>
<keyword evidence="4" id="KW-0479">Metal-binding</keyword>
<sequence>MQLTGILTLWMMNTSHVTVNPSIFSAYDVRGVYGDTLTEEVAYRIGRAAAQYLQVSEIAVGRDMRVSSPQISQAFIEGITDQGVDVVDLGLTTTDGLYFAVGKFRYSAGTMITASHNPGKYNGIKFCRAEAFPISKDTGLADIRDLAVSGNFAEPTKKGTVTTRDITEDYVKHALSFIDVTKLKPLKVVVDAGNGMAGKVMPEVFKHLPCELVPLYFELDGRFPNHPASPIEPENMVDVQKKVRETGADVGAAFDGDADRMFPVDEHGDLVDGSQVTEMVANSLLHKHPGSTILYNLIVSKSVPALIEELGGTAVRTRVGHSFIKADMRRVNGIFGGEHSGHFYYRDNWFADSGLISLLIMLELISIEDKPLSEIIKPLDRGVRSGEINSTVSNAQSKLKELEEKFGPAAQSVDKLDGLTLDFGNWWFNVRPSNTEPLLRLNVEANDKATMEARRDEVLAFIRS</sequence>
<proteinExistence type="inferred from homology"/>
<dbReference type="SUPFAM" id="SSF53738">
    <property type="entry name" value="Phosphoglucomutase, first 3 domains"/>
    <property type="match status" value="3"/>
</dbReference>
<protein>
    <submittedName>
        <fullName evidence="11">Phosphomannomutase/phosphoglucomutase</fullName>
    </submittedName>
</protein>
<evidence type="ECO:0000313" key="12">
    <source>
        <dbReference type="Proteomes" id="UP000287352"/>
    </source>
</evidence>
<organism evidence="11 12">
    <name type="scientific">Tengunoibacter tsumagoiensis</name>
    <dbReference type="NCBI Taxonomy" id="2014871"/>
    <lineage>
        <taxon>Bacteria</taxon>
        <taxon>Bacillati</taxon>
        <taxon>Chloroflexota</taxon>
        <taxon>Ktedonobacteria</taxon>
        <taxon>Ktedonobacterales</taxon>
        <taxon>Dictyobacteraceae</taxon>
        <taxon>Tengunoibacter</taxon>
    </lineage>
</organism>
<dbReference type="PRINTS" id="PR00509">
    <property type="entry name" value="PGMPMM"/>
</dbReference>
<evidence type="ECO:0000256" key="3">
    <source>
        <dbReference type="ARBA" id="ARBA00022553"/>
    </source>
</evidence>
<feature type="domain" description="Alpha-D-phosphohexomutase alpha/beta/alpha" evidence="9">
    <location>
        <begin position="168"/>
        <end position="268"/>
    </location>
</feature>
<dbReference type="GO" id="GO:0016868">
    <property type="term" value="F:intramolecular phosphotransferase activity"/>
    <property type="evidence" value="ECO:0007669"/>
    <property type="project" value="InterPro"/>
</dbReference>
<dbReference type="InterPro" id="IPR005846">
    <property type="entry name" value="A-D-PHexomutase_a/b/a-III"/>
</dbReference>
<comment type="similarity">
    <text evidence="2">Belongs to the phosphohexose mutase family.</text>
</comment>
<reference evidence="12" key="1">
    <citation type="submission" date="2018-12" db="EMBL/GenBank/DDBJ databases">
        <title>Tengunoibacter tsumagoiensis gen. nov., sp. nov., Dictyobacter kobayashii sp. nov., D. alpinus sp. nov., and D. joshuensis sp. nov. and description of Dictyobacteraceae fam. nov. within the order Ktedonobacterales isolated from Tengu-no-mugimeshi.</title>
        <authorList>
            <person name="Wang C.M."/>
            <person name="Zheng Y."/>
            <person name="Sakai Y."/>
            <person name="Toyoda A."/>
            <person name="Minakuchi Y."/>
            <person name="Abe K."/>
            <person name="Yokota A."/>
            <person name="Yabe S."/>
        </authorList>
    </citation>
    <scope>NUCLEOTIDE SEQUENCE [LARGE SCALE GENOMIC DNA]</scope>
    <source>
        <strain evidence="12">Uno3</strain>
    </source>
</reference>
<evidence type="ECO:0000259" key="9">
    <source>
        <dbReference type="Pfam" id="PF02879"/>
    </source>
</evidence>
<feature type="domain" description="Alpha-D-phosphohexomutase alpha/beta/alpha" evidence="8">
    <location>
        <begin position="23"/>
        <end position="141"/>
    </location>
</feature>
<keyword evidence="12" id="KW-1185">Reference proteome</keyword>
<dbReference type="InterPro" id="IPR036900">
    <property type="entry name" value="A-D-PHexomutase_C_sf"/>
</dbReference>
<dbReference type="EMBL" id="BIFR01000001">
    <property type="protein sequence ID" value="GCE12186.1"/>
    <property type="molecule type" value="Genomic_DNA"/>
</dbReference>
<evidence type="ECO:0000259" key="8">
    <source>
        <dbReference type="Pfam" id="PF02878"/>
    </source>
</evidence>
<dbReference type="CDD" id="cd03089">
    <property type="entry name" value="PMM_PGM"/>
    <property type="match status" value="1"/>
</dbReference>
<dbReference type="PANTHER" id="PTHR43771:SF1">
    <property type="entry name" value="PHOSPHOMANNOMUTASE"/>
    <property type="match status" value="1"/>
</dbReference>
<dbReference type="Pfam" id="PF02879">
    <property type="entry name" value="PGM_PMM_II"/>
    <property type="match status" value="1"/>
</dbReference>
<evidence type="ECO:0000256" key="5">
    <source>
        <dbReference type="ARBA" id="ARBA00022842"/>
    </source>
</evidence>
<evidence type="ECO:0000256" key="6">
    <source>
        <dbReference type="ARBA" id="ARBA00023235"/>
    </source>
</evidence>
<dbReference type="Gene3D" id="3.40.120.10">
    <property type="entry name" value="Alpha-D-Glucose-1,6-Bisphosphate, subunit A, domain 3"/>
    <property type="match status" value="3"/>
</dbReference>
<dbReference type="Pfam" id="PF02878">
    <property type="entry name" value="PGM_PMM_I"/>
    <property type="match status" value="1"/>
</dbReference>
<keyword evidence="3" id="KW-0597">Phosphoprotein</keyword>